<dbReference type="SUPFAM" id="SSF53335">
    <property type="entry name" value="S-adenosyl-L-methionine-dependent methyltransferases"/>
    <property type="match status" value="1"/>
</dbReference>
<dbReference type="NCBIfam" id="TIGR00675">
    <property type="entry name" value="dcm"/>
    <property type="match status" value="1"/>
</dbReference>
<dbReference type="InterPro" id="IPR031303">
    <property type="entry name" value="C5_meth_CS"/>
</dbReference>
<evidence type="ECO:0000256" key="6">
    <source>
        <dbReference type="RuleBase" id="RU000416"/>
    </source>
</evidence>
<dbReference type="InterPro" id="IPR029063">
    <property type="entry name" value="SAM-dependent_MTases_sf"/>
</dbReference>
<dbReference type="AlphaFoldDB" id="A0A173VIY0"/>
<evidence type="ECO:0000256" key="2">
    <source>
        <dbReference type="ARBA" id="ARBA00022679"/>
    </source>
</evidence>
<dbReference type="PROSITE" id="PS00095">
    <property type="entry name" value="C5_MTASE_2"/>
    <property type="match status" value="1"/>
</dbReference>
<evidence type="ECO:0000256" key="1">
    <source>
        <dbReference type="ARBA" id="ARBA00022603"/>
    </source>
</evidence>
<reference evidence="8 9" key="1">
    <citation type="submission" date="2015-09" db="EMBL/GenBank/DDBJ databases">
        <authorList>
            <consortium name="Pathogen Informatics"/>
        </authorList>
    </citation>
    <scope>NUCLEOTIDE SEQUENCE [LARGE SCALE GENOMIC DNA]</scope>
    <source>
        <strain evidence="8 9">2789STDY5834961</strain>
    </source>
</reference>
<evidence type="ECO:0000313" key="8">
    <source>
        <dbReference type="EMBL" id="CUN27141.1"/>
    </source>
</evidence>
<dbReference type="Gene3D" id="3.40.50.150">
    <property type="entry name" value="Vaccinia Virus protein VP39"/>
    <property type="match status" value="1"/>
</dbReference>
<dbReference type="OrthoDB" id="9813719at2"/>
<dbReference type="RefSeq" id="WP_055215502.1">
    <property type="nucleotide sequence ID" value="NZ_CYXO01000030.1"/>
</dbReference>
<name>A0A173VIY0_9FIRM</name>
<evidence type="ECO:0000256" key="5">
    <source>
        <dbReference type="PROSITE-ProRule" id="PRU01016"/>
    </source>
</evidence>
<dbReference type="PANTHER" id="PTHR10629">
    <property type="entry name" value="CYTOSINE-SPECIFIC METHYLTRANSFERASE"/>
    <property type="match status" value="1"/>
</dbReference>
<dbReference type="Gene3D" id="3.90.120.10">
    <property type="entry name" value="DNA Methylase, subunit A, domain 2"/>
    <property type="match status" value="1"/>
</dbReference>
<evidence type="ECO:0000256" key="3">
    <source>
        <dbReference type="ARBA" id="ARBA00022691"/>
    </source>
</evidence>
<keyword evidence="2 5" id="KW-0808">Transferase</keyword>
<dbReference type="GO" id="GO:0044027">
    <property type="term" value="P:negative regulation of gene expression via chromosomal CpG island methylation"/>
    <property type="evidence" value="ECO:0007669"/>
    <property type="project" value="TreeGrafter"/>
</dbReference>
<dbReference type="Proteomes" id="UP000095597">
    <property type="component" value="Unassembled WGS sequence"/>
</dbReference>
<evidence type="ECO:0000256" key="7">
    <source>
        <dbReference type="RuleBase" id="RU000417"/>
    </source>
</evidence>
<dbReference type="InterPro" id="IPR050390">
    <property type="entry name" value="C5-Methyltransferase"/>
</dbReference>
<comment type="catalytic activity">
    <reaction evidence="7">
        <text>a 2'-deoxycytidine in DNA + S-adenosyl-L-methionine = a 5-methyl-2'-deoxycytidine in DNA + S-adenosyl-L-homocysteine + H(+)</text>
        <dbReference type="Rhea" id="RHEA:13681"/>
        <dbReference type="Rhea" id="RHEA-COMP:11369"/>
        <dbReference type="Rhea" id="RHEA-COMP:11370"/>
        <dbReference type="ChEBI" id="CHEBI:15378"/>
        <dbReference type="ChEBI" id="CHEBI:57856"/>
        <dbReference type="ChEBI" id="CHEBI:59789"/>
        <dbReference type="ChEBI" id="CHEBI:85452"/>
        <dbReference type="ChEBI" id="CHEBI:85454"/>
        <dbReference type="EC" id="2.1.1.37"/>
    </reaction>
</comment>
<dbReference type="PANTHER" id="PTHR10629:SF52">
    <property type="entry name" value="DNA (CYTOSINE-5)-METHYLTRANSFERASE 1"/>
    <property type="match status" value="1"/>
</dbReference>
<dbReference type="EC" id="2.1.1.37" evidence="7"/>
<evidence type="ECO:0000313" key="9">
    <source>
        <dbReference type="Proteomes" id="UP000095597"/>
    </source>
</evidence>
<keyword evidence="3 5" id="KW-0949">S-adenosyl-L-methionine</keyword>
<keyword evidence="4" id="KW-0680">Restriction system</keyword>
<dbReference type="Pfam" id="PF00145">
    <property type="entry name" value="DNA_methylase"/>
    <property type="match status" value="1"/>
</dbReference>
<accession>A0A173VIY0</accession>
<evidence type="ECO:0000256" key="4">
    <source>
        <dbReference type="ARBA" id="ARBA00022747"/>
    </source>
</evidence>
<gene>
    <name evidence="8" type="primary">haeIIIM_1</name>
    <name evidence="8" type="ORF">ERS852573_03062</name>
</gene>
<sequence length="361" mass="40560">MKKFNAIDLFCGAGGLSLGFQQAGFNIIVGVDNEQAALDTFEFNHKGAIGLNADLSKRETFDLILKTAGDRKIDVVIAGPPCQGFSLTGPRNFDDPRNKLYLAVIEMVKQYNPKGFIIENVPGMANMYKGQVKDEVLKRFRKMGYNIDCRILKACDYGVPQMRKRLVFMGVRKDIGNPHFPDPTFGPETKKPYRTCRDAISDLPTRTNNLGKNEDEYVKPAETEYQVLMRDGCSILYNHIATNHKQFVKDTIALVPEGGNYKDLPEGVGNSRNFHMAWTRLDGNAPARTVDTGHRNLFHYELNRVPTVRESARIQSFPDNFVFKGSRTKQERQVGNAVPPLLGQALAEELLKIIERSKTNA</sequence>
<dbReference type="PROSITE" id="PS00094">
    <property type="entry name" value="C5_MTASE_1"/>
    <property type="match status" value="1"/>
</dbReference>
<protein>
    <recommendedName>
        <fullName evidence="7">Cytosine-specific methyltransferase</fullName>
        <ecNumber evidence="7">2.1.1.37</ecNumber>
    </recommendedName>
</protein>
<dbReference type="GO" id="GO:0003677">
    <property type="term" value="F:DNA binding"/>
    <property type="evidence" value="ECO:0007669"/>
    <property type="project" value="TreeGrafter"/>
</dbReference>
<dbReference type="InterPro" id="IPR018117">
    <property type="entry name" value="C5_DNA_meth_AS"/>
</dbReference>
<proteinExistence type="inferred from homology"/>
<dbReference type="EMBL" id="CYXO01000030">
    <property type="protein sequence ID" value="CUN27141.1"/>
    <property type="molecule type" value="Genomic_DNA"/>
</dbReference>
<dbReference type="PROSITE" id="PS51679">
    <property type="entry name" value="SAM_MT_C5"/>
    <property type="match status" value="1"/>
</dbReference>
<organism evidence="8 9">
    <name type="scientific">Dorea longicatena</name>
    <dbReference type="NCBI Taxonomy" id="88431"/>
    <lineage>
        <taxon>Bacteria</taxon>
        <taxon>Bacillati</taxon>
        <taxon>Bacillota</taxon>
        <taxon>Clostridia</taxon>
        <taxon>Lachnospirales</taxon>
        <taxon>Lachnospiraceae</taxon>
        <taxon>Dorea</taxon>
    </lineage>
</organism>
<dbReference type="GO" id="GO:0032259">
    <property type="term" value="P:methylation"/>
    <property type="evidence" value="ECO:0007669"/>
    <property type="project" value="UniProtKB-KW"/>
</dbReference>
<dbReference type="InterPro" id="IPR001525">
    <property type="entry name" value="C5_MeTfrase"/>
</dbReference>
<dbReference type="GO" id="GO:0009307">
    <property type="term" value="P:DNA restriction-modification system"/>
    <property type="evidence" value="ECO:0007669"/>
    <property type="project" value="UniProtKB-KW"/>
</dbReference>
<comment type="similarity">
    <text evidence="5 6">Belongs to the class I-like SAM-binding methyltransferase superfamily. C5-methyltransferase family.</text>
</comment>
<feature type="active site" evidence="5">
    <location>
        <position position="82"/>
    </location>
</feature>
<dbReference type="GO" id="GO:0003886">
    <property type="term" value="F:DNA (cytosine-5-)-methyltransferase activity"/>
    <property type="evidence" value="ECO:0007669"/>
    <property type="project" value="UniProtKB-EC"/>
</dbReference>
<keyword evidence="1 5" id="KW-0489">Methyltransferase</keyword>
<dbReference type="PRINTS" id="PR00105">
    <property type="entry name" value="C5METTRFRASE"/>
</dbReference>